<dbReference type="GO" id="GO:0008898">
    <property type="term" value="F:S-adenosylmethionine-homocysteine S-methyltransferase activity"/>
    <property type="evidence" value="ECO:0007669"/>
    <property type="project" value="TreeGrafter"/>
</dbReference>
<evidence type="ECO:0000313" key="9">
    <source>
        <dbReference type="EMBL" id="KHN70978.1"/>
    </source>
</evidence>
<dbReference type="AlphaFoldDB" id="A0A0B2UNN2"/>
<evidence type="ECO:0000256" key="3">
    <source>
        <dbReference type="ARBA" id="ARBA00022723"/>
    </source>
</evidence>
<evidence type="ECO:0000259" key="8">
    <source>
        <dbReference type="PROSITE" id="PS50970"/>
    </source>
</evidence>
<evidence type="ECO:0000313" key="10">
    <source>
        <dbReference type="Proteomes" id="UP000031036"/>
    </source>
</evidence>
<evidence type="ECO:0000256" key="4">
    <source>
        <dbReference type="ARBA" id="ARBA00022833"/>
    </source>
</evidence>
<dbReference type="GO" id="GO:0033528">
    <property type="term" value="P:S-methylmethionine cycle"/>
    <property type="evidence" value="ECO:0007669"/>
    <property type="project" value="TreeGrafter"/>
</dbReference>
<dbReference type="PIRSF" id="PIRSF037505">
    <property type="entry name" value="Betaine_HMT"/>
    <property type="match status" value="1"/>
</dbReference>
<dbReference type="NCBIfam" id="NF007020">
    <property type="entry name" value="PRK09485.1"/>
    <property type="match status" value="1"/>
</dbReference>
<evidence type="ECO:0000256" key="6">
    <source>
        <dbReference type="PIRSR" id="PIRSR037505-2"/>
    </source>
</evidence>
<feature type="binding site" evidence="6">
    <location>
        <position position="172"/>
    </location>
    <ligand>
        <name>Zn(2+)</name>
        <dbReference type="ChEBI" id="CHEBI:29105"/>
    </ligand>
</feature>
<gene>
    <name evidence="9" type="primary">HMT-1</name>
    <name evidence="9" type="ORF">Tcan_17659</name>
</gene>
<keyword evidence="1 7" id="KW-0489">Methyltransferase</keyword>
<sequence length="280" mass="30468">SDPLWSAAALIDRPDLVVEVHKRYLDAGCDVLLTNTYHANIATMKATRKLTDSEANAVVSKGVSLAHRAVVESNVEREIEIFGSVGPYATALSDGSEYNGHYVDEISEELIVQHHVCQARPLLNAGLEKLAFETIPAEKEGIAILKTLDLLPANVICWISFSCRDEAQTNHCDSFSKAVAEVTKHPKVIAAGINCTNPSYISSLLRSASDYCNGKPFVVYPNSGEIYDTESRSWGQKCTKKTVPNYVEEWRQLGAGLIGGCCRVTPADVRAIADAVNKAK</sequence>
<feature type="binding site" evidence="6 7">
    <location>
        <position position="261"/>
    </location>
    <ligand>
        <name>Zn(2+)</name>
        <dbReference type="ChEBI" id="CHEBI:29105"/>
    </ligand>
</feature>
<dbReference type="Proteomes" id="UP000031036">
    <property type="component" value="Unassembled WGS sequence"/>
</dbReference>
<dbReference type="OMA" id="TECYEAQ"/>
<feature type="binding site" evidence="6 7">
    <location>
        <position position="262"/>
    </location>
    <ligand>
        <name>Zn(2+)</name>
        <dbReference type="ChEBI" id="CHEBI:29105"/>
    </ligand>
</feature>
<dbReference type="OrthoDB" id="261426at2759"/>
<keyword evidence="4 6" id="KW-0862">Zinc</keyword>
<name>A0A0B2UNN2_TOXCA</name>
<organism evidence="9 10">
    <name type="scientific">Toxocara canis</name>
    <name type="common">Canine roundworm</name>
    <dbReference type="NCBI Taxonomy" id="6265"/>
    <lineage>
        <taxon>Eukaryota</taxon>
        <taxon>Metazoa</taxon>
        <taxon>Ecdysozoa</taxon>
        <taxon>Nematoda</taxon>
        <taxon>Chromadorea</taxon>
        <taxon>Rhabditida</taxon>
        <taxon>Spirurina</taxon>
        <taxon>Ascaridomorpha</taxon>
        <taxon>Ascaridoidea</taxon>
        <taxon>Toxocaridae</taxon>
        <taxon>Toxocara</taxon>
    </lineage>
</organism>
<dbReference type="InterPro" id="IPR036589">
    <property type="entry name" value="HCY_dom_sf"/>
</dbReference>
<accession>A0A0B2UNN2</accession>
<dbReference type="InterPro" id="IPR003726">
    <property type="entry name" value="HCY_dom"/>
</dbReference>
<dbReference type="InterPro" id="IPR017226">
    <property type="entry name" value="BHMT-like"/>
</dbReference>
<keyword evidence="3 6" id="KW-0479">Metal-binding</keyword>
<dbReference type="SUPFAM" id="SSF82282">
    <property type="entry name" value="Homocysteine S-methyltransferase"/>
    <property type="match status" value="1"/>
</dbReference>
<dbReference type="InterPro" id="IPR051486">
    <property type="entry name" value="Hcy_S-methyltransferase"/>
</dbReference>
<dbReference type="Pfam" id="PF02574">
    <property type="entry name" value="S-methyl_trans"/>
    <property type="match status" value="1"/>
</dbReference>
<dbReference type="PANTHER" id="PTHR46015">
    <property type="entry name" value="ZGC:172121"/>
    <property type="match status" value="1"/>
</dbReference>
<evidence type="ECO:0000256" key="7">
    <source>
        <dbReference type="PROSITE-ProRule" id="PRU00333"/>
    </source>
</evidence>
<dbReference type="EMBL" id="JPKZ01022846">
    <property type="protein sequence ID" value="KHN70978.1"/>
    <property type="molecule type" value="Genomic_DNA"/>
</dbReference>
<feature type="binding site" evidence="7">
    <location>
        <position position="195"/>
    </location>
    <ligand>
        <name>Zn(2+)</name>
        <dbReference type="ChEBI" id="CHEBI:29105"/>
    </ligand>
</feature>
<dbReference type="UniPathway" id="UPA00051">
    <property type="reaction ID" value="UER00083"/>
</dbReference>
<dbReference type="GO" id="GO:0008270">
    <property type="term" value="F:zinc ion binding"/>
    <property type="evidence" value="ECO:0007669"/>
    <property type="project" value="InterPro"/>
</dbReference>
<keyword evidence="2 7" id="KW-0808">Transferase</keyword>
<feature type="non-terminal residue" evidence="9">
    <location>
        <position position="1"/>
    </location>
</feature>
<reference evidence="9 10" key="1">
    <citation type="submission" date="2014-11" db="EMBL/GenBank/DDBJ databases">
        <title>Genetic blueprint of the zoonotic pathogen Toxocara canis.</title>
        <authorList>
            <person name="Zhu X.-Q."/>
            <person name="Korhonen P.K."/>
            <person name="Cai H."/>
            <person name="Young N.D."/>
            <person name="Nejsum P."/>
            <person name="von Samson-Himmelstjerna G."/>
            <person name="Boag P.R."/>
            <person name="Tan P."/>
            <person name="Li Q."/>
            <person name="Min J."/>
            <person name="Yang Y."/>
            <person name="Wang X."/>
            <person name="Fang X."/>
            <person name="Hall R.S."/>
            <person name="Hofmann A."/>
            <person name="Sternberg P.W."/>
            <person name="Jex A.R."/>
            <person name="Gasser R.B."/>
        </authorList>
    </citation>
    <scope>NUCLEOTIDE SEQUENCE [LARGE SCALE GENOMIC DNA]</scope>
    <source>
        <strain evidence="9">PN_DK_2014</strain>
    </source>
</reference>
<protein>
    <submittedName>
        <fullName evidence="9">Homocysteine S-methyltransferase 1</fullName>
    </submittedName>
</protein>
<comment type="cofactor">
    <cofactor evidence="6">
        <name>Zn(2+)</name>
        <dbReference type="ChEBI" id="CHEBI:29105"/>
    </cofactor>
    <text evidence="6">Binds 1 zinc ion per subunit.</text>
</comment>
<comment type="caution">
    <text evidence="9">The sequence shown here is derived from an EMBL/GenBank/DDBJ whole genome shotgun (WGS) entry which is preliminary data.</text>
</comment>
<evidence type="ECO:0000256" key="1">
    <source>
        <dbReference type="ARBA" id="ARBA00022603"/>
    </source>
</evidence>
<dbReference type="STRING" id="6265.A0A0B2UNN2"/>
<keyword evidence="10" id="KW-1185">Reference proteome</keyword>
<dbReference type="Gene3D" id="3.20.20.330">
    <property type="entry name" value="Homocysteine-binding-like domain"/>
    <property type="match status" value="1"/>
</dbReference>
<dbReference type="GO" id="GO:0009086">
    <property type="term" value="P:methionine biosynthetic process"/>
    <property type="evidence" value="ECO:0007669"/>
    <property type="project" value="InterPro"/>
</dbReference>
<comment type="pathway">
    <text evidence="5">Amino-acid biosynthesis; L-methionine biosynthesis via de novo pathway.</text>
</comment>
<dbReference type="PROSITE" id="PS50970">
    <property type="entry name" value="HCY"/>
    <property type="match status" value="1"/>
</dbReference>
<feature type="domain" description="Hcy-binding" evidence="8">
    <location>
        <begin position="1"/>
        <end position="276"/>
    </location>
</feature>
<dbReference type="GO" id="GO:0032259">
    <property type="term" value="P:methylation"/>
    <property type="evidence" value="ECO:0007669"/>
    <property type="project" value="UniProtKB-KW"/>
</dbReference>
<evidence type="ECO:0000256" key="5">
    <source>
        <dbReference type="ARBA" id="ARBA00034478"/>
    </source>
</evidence>
<evidence type="ECO:0000256" key="2">
    <source>
        <dbReference type="ARBA" id="ARBA00022679"/>
    </source>
</evidence>
<dbReference type="PANTHER" id="PTHR46015:SF1">
    <property type="entry name" value="HOMOCYSTEINE S-METHYLTRANSFERASE-LIKE ISOFORM 1"/>
    <property type="match status" value="1"/>
</dbReference>
<proteinExistence type="predicted"/>